<evidence type="ECO:0000259" key="4">
    <source>
        <dbReference type="PROSITE" id="PS50048"/>
    </source>
</evidence>
<dbReference type="Gene3D" id="4.10.240.10">
    <property type="entry name" value="Zn(2)-C6 fungal-type DNA-binding domain"/>
    <property type="match status" value="1"/>
</dbReference>
<dbReference type="PROSITE" id="PS50048">
    <property type="entry name" value="ZN2_CY6_FUNGAL_2"/>
    <property type="match status" value="1"/>
</dbReference>
<dbReference type="Pfam" id="PF00172">
    <property type="entry name" value="Zn_clus"/>
    <property type="match status" value="1"/>
</dbReference>
<dbReference type="HOGENOM" id="CLU_733765_0_0_1"/>
<dbReference type="Proteomes" id="UP000027073">
    <property type="component" value="Unassembled WGS sequence"/>
</dbReference>
<reference evidence="6" key="1">
    <citation type="journal article" date="2014" name="Proc. Natl. Acad. Sci. U.S.A.">
        <title>Extensive sampling of basidiomycete genomes demonstrates inadequacy of the white-rot/brown-rot paradigm for wood decay fungi.</title>
        <authorList>
            <person name="Riley R."/>
            <person name="Salamov A.A."/>
            <person name="Brown D.W."/>
            <person name="Nagy L.G."/>
            <person name="Floudas D."/>
            <person name="Held B.W."/>
            <person name="Levasseur A."/>
            <person name="Lombard V."/>
            <person name="Morin E."/>
            <person name="Otillar R."/>
            <person name="Lindquist E.A."/>
            <person name="Sun H."/>
            <person name="LaButti K.M."/>
            <person name="Schmutz J."/>
            <person name="Jabbour D."/>
            <person name="Luo H."/>
            <person name="Baker S.E."/>
            <person name="Pisabarro A.G."/>
            <person name="Walton J.D."/>
            <person name="Blanchette R.A."/>
            <person name="Henrissat B."/>
            <person name="Martin F."/>
            <person name="Cullen D."/>
            <person name="Hibbett D.S."/>
            <person name="Grigoriev I.V."/>
        </authorList>
    </citation>
    <scope>NUCLEOTIDE SEQUENCE [LARGE SCALE GENOMIC DNA]</scope>
    <source>
        <strain evidence="6">PC15</strain>
    </source>
</reference>
<dbReference type="SMART" id="SM00066">
    <property type="entry name" value="GAL4"/>
    <property type="match status" value="1"/>
</dbReference>
<feature type="region of interest" description="Disordered" evidence="3">
    <location>
        <begin position="1"/>
        <end position="33"/>
    </location>
</feature>
<dbReference type="PROSITE" id="PS00463">
    <property type="entry name" value="ZN2_CY6_FUNGAL_1"/>
    <property type="match status" value="1"/>
</dbReference>
<dbReference type="CDD" id="cd00067">
    <property type="entry name" value="GAL4"/>
    <property type="match status" value="1"/>
</dbReference>
<dbReference type="PANTHER" id="PTHR31001">
    <property type="entry name" value="UNCHARACTERIZED TRANSCRIPTIONAL REGULATORY PROTEIN"/>
    <property type="match status" value="1"/>
</dbReference>
<dbReference type="AlphaFoldDB" id="A0A067NJ80"/>
<dbReference type="PANTHER" id="PTHR31001:SF81">
    <property type="entry name" value="ZN(II)2CYS6 TRANSCRIPTION FACTOR"/>
    <property type="match status" value="1"/>
</dbReference>
<keyword evidence="2" id="KW-0539">Nucleus</keyword>
<dbReference type="InterPro" id="IPR001138">
    <property type="entry name" value="Zn2Cys6_DnaBD"/>
</dbReference>
<evidence type="ECO:0000313" key="6">
    <source>
        <dbReference type="Proteomes" id="UP000027073"/>
    </source>
</evidence>
<evidence type="ECO:0000256" key="2">
    <source>
        <dbReference type="ARBA" id="ARBA00023242"/>
    </source>
</evidence>
<dbReference type="STRING" id="1137138.A0A067NJ80"/>
<sequence length="388" mass="42448">MSPEVTAARKKRTGEANPAPEGDHRKRRRNRTTQSCLNCHTSKRMCDRKRPACARCTQLGLTGLCVYEVDDPSQRSDTQDESARLLKRVAELEGVIRELKNKPHPRWVQATAAPSEDFDRWHSRATARLGDSSELPSNASSPPSSSSSDGGDSSSSMSHASSLSNVYPTPHLSQDHTYYSSPGSTPSPSTLTPTEEFSRPLVSIAGHDVPHDFDLTSWFSSYPGIMGCDDGTYGALSKERDDSSFIKQQSGHCGCLHEPANYNVVLELSLRLRKAAEVLARSPSHRMGSNCVLQHRISELDTFATNTLGNIAIPPEDLPSSIPTPERPHPDALAANVLASNVYPNCRPAPSSSLSPNPLHSLRTWDMLPVTEAPPDDSFMSWEPPRRG</sequence>
<dbReference type="InterPro" id="IPR036864">
    <property type="entry name" value="Zn2-C6_fun-type_DNA-bd_sf"/>
</dbReference>
<feature type="compositionally biased region" description="Low complexity" evidence="3">
    <location>
        <begin position="177"/>
        <end position="194"/>
    </location>
</feature>
<feature type="compositionally biased region" description="Low complexity" evidence="3">
    <location>
        <begin position="132"/>
        <end position="165"/>
    </location>
</feature>
<evidence type="ECO:0000313" key="5">
    <source>
        <dbReference type="EMBL" id="KDQ28103.1"/>
    </source>
</evidence>
<dbReference type="GO" id="GO:0005634">
    <property type="term" value="C:nucleus"/>
    <property type="evidence" value="ECO:0007669"/>
    <property type="project" value="UniProtKB-SubCell"/>
</dbReference>
<dbReference type="GO" id="GO:0000981">
    <property type="term" value="F:DNA-binding transcription factor activity, RNA polymerase II-specific"/>
    <property type="evidence" value="ECO:0007669"/>
    <property type="project" value="InterPro"/>
</dbReference>
<dbReference type="SUPFAM" id="SSF57701">
    <property type="entry name" value="Zn2/Cys6 DNA-binding domain"/>
    <property type="match status" value="1"/>
</dbReference>
<feature type="region of interest" description="Disordered" evidence="3">
    <location>
        <begin position="128"/>
        <end position="195"/>
    </location>
</feature>
<dbReference type="EMBL" id="KL198008">
    <property type="protein sequence ID" value="KDQ28103.1"/>
    <property type="molecule type" value="Genomic_DNA"/>
</dbReference>
<accession>A0A067NJ80</accession>
<dbReference type="VEuPathDB" id="FungiDB:PLEOSDRAFT_1104780"/>
<name>A0A067NJ80_PLEO1</name>
<gene>
    <name evidence="5" type="ORF">PLEOSDRAFT_1104780</name>
</gene>
<evidence type="ECO:0000256" key="1">
    <source>
        <dbReference type="ARBA" id="ARBA00004123"/>
    </source>
</evidence>
<feature type="domain" description="Zn(2)-C6 fungal-type" evidence="4">
    <location>
        <begin position="35"/>
        <end position="67"/>
    </location>
</feature>
<dbReference type="InParanoid" id="A0A067NJ80"/>
<comment type="subcellular location">
    <subcellularLocation>
        <location evidence="1">Nucleus</location>
    </subcellularLocation>
</comment>
<proteinExistence type="predicted"/>
<protein>
    <recommendedName>
        <fullName evidence="4">Zn(2)-C6 fungal-type domain-containing protein</fullName>
    </recommendedName>
</protein>
<dbReference type="OrthoDB" id="2269373at2759"/>
<organism evidence="5 6">
    <name type="scientific">Pleurotus ostreatus (strain PC15)</name>
    <name type="common">Oyster mushroom</name>
    <dbReference type="NCBI Taxonomy" id="1137138"/>
    <lineage>
        <taxon>Eukaryota</taxon>
        <taxon>Fungi</taxon>
        <taxon>Dikarya</taxon>
        <taxon>Basidiomycota</taxon>
        <taxon>Agaricomycotina</taxon>
        <taxon>Agaricomycetes</taxon>
        <taxon>Agaricomycetidae</taxon>
        <taxon>Agaricales</taxon>
        <taxon>Pleurotineae</taxon>
        <taxon>Pleurotaceae</taxon>
        <taxon>Pleurotus</taxon>
    </lineage>
</organism>
<dbReference type="GO" id="GO:0008270">
    <property type="term" value="F:zinc ion binding"/>
    <property type="evidence" value="ECO:0007669"/>
    <property type="project" value="InterPro"/>
</dbReference>
<dbReference type="InterPro" id="IPR050613">
    <property type="entry name" value="Sec_Metabolite_Reg"/>
</dbReference>
<evidence type="ECO:0000256" key="3">
    <source>
        <dbReference type="SAM" id="MobiDB-lite"/>
    </source>
</evidence>